<dbReference type="PANTHER" id="PTHR48048:SF92">
    <property type="entry name" value="OS01G0869400 PROTEIN"/>
    <property type="match status" value="1"/>
</dbReference>
<proteinExistence type="inferred from homology"/>
<comment type="similarity">
    <text evidence="1">Belongs to the UDP-glycosyltransferase family.</text>
</comment>
<keyword evidence="2" id="KW-0808">Transferase</keyword>
<dbReference type="InterPro" id="IPR002213">
    <property type="entry name" value="UDP_glucos_trans"/>
</dbReference>
<dbReference type="InterPro" id="IPR050481">
    <property type="entry name" value="UDP-glycosyltransf_plant"/>
</dbReference>
<dbReference type="Pfam" id="PF00201">
    <property type="entry name" value="UDPGT"/>
    <property type="match status" value="2"/>
</dbReference>
<dbReference type="eggNOG" id="KOG1192">
    <property type="taxonomic scope" value="Eukaryota"/>
</dbReference>
<dbReference type="FunFam" id="3.40.50.2000:FF:000020">
    <property type="entry name" value="Glycosyltransferase"/>
    <property type="match status" value="2"/>
</dbReference>
<dbReference type="PROSITE" id="PS00375">
    <property type="entry name" value="UDPGT"/>
    <property type="match status" value="2"/>
</dbReference>
<name>A0A0D3GA07_9ORYZ</name>
<protein>
    <recommendedName>
        <fullName evidence="5">UDP-glycosyltransferases domain-containing protein</fullName>
    </recommendedName>
</protein>
<dbReference type="GO" id="GO:0035251">
    <property type="term" value="F:UDP-glucosyltransferase activity"/>
    <property type="evidence" value="ECO:0007669"/>
    <property type="project" value="InterPro"/>
</dbReference>
<dbReference type="Proteomes" id="UP000026960">
    <property type="component" value="Chromosome 5"/>
</dbReference>
<dbReference type="Gene3D" id="3.40.50.2000">
    <property type="entry name" value="Glycogen Phosphorylase B"/>
    <property type="match status" value="4"/>
</dbReference>
<dbReference type="Gramene" id="OBART05G23440.1">
    <property type="protein sequence ID" value="OBART05G23440.1"/>
    <property type="gene ID" value="OBART05G23440"/>
</dbReference>
<reference evidence="3" key="1">
    <citation type="journal article" date="2009" name="Rice">
        <title>De Novo Next Generation Sequencing of Plant Genomes.</title>
        <authorList>
            <person name="Rounsley S."/>
            <person name="Marri P.R."/>
            <person name="Yu Y."/>
            <person name="He R."/>
            <person name="Sisneros N."/>
            <person name="Goicoechea J.L."/>
            <person name="Lee S.J."/>
            <person name="Angelova A."/>
            <person name="Kudrna D."/>
            <person name="Luo M."/>
            <person name="Affourtit J."/>
            <person name="Desany B."/>
            <person name="Knight J."/>
            <person name="Niazi F."/>
            <person name="Egholm M."/>
            <person name="Wing R.A."/>
        </authorList>
    </citation>
    <scope>NUCLEOTIDE SEQUENCE [LARGE SCALE GENOMIC DNA]</scope>
    <source>
        <strain evidence="3">cv. IRGC 105608</strain>
    </source>
</reference>
<dbReference type="HOGENOM" id="CLU_001724_8_5_1"/>
<dbReference type="CDD" id="cd03784">
    <property type="entry name" value="GT1_Gtf-like"/>
    <property type="match status" value="2"/>
</dbReference>
<organism evidence="3">
    <name type="scientific">Oryza barthii</name>
    <dbReference type="NCBI Taxonomy" id="65489"/>
    <lineage>
        <taxon>Eukaryota</taxon>
        <taxon>Viridiplantae</taxon>
        <taxon>Streptophyta</taxon>
        <taxon>Embryophyta</taxon>
        <taxon>Tracheophyta</taxon>
        <taxon>Spermatophyta</taxon>
        <taxon>Magnoliopsida</taxon>
        <taxon>Liliopsida</taxon>
        <taxon>Poales</taxon>
        <taxon>Poaceae</taxon>
        <taxon>BOP clade</taxon>
        <taxon>Oryzoideae</taxon>
        <taxon>Oryzeae</taxon>
        <taxon>Oryzinae</taxon>
        <taxon>Oryza</taxon>
    </lineage>
</organism>
<evidence type="ECO:0000313" key="4">
    <source>
        <dbReference type="Proteomes" id="UP000026960"/>
    </source>
</evidence>
<accession>A0A0D3GA07</accession>
<dbReference type="AlphaFoldDB" id="A0A0D3GA07"/>
<evidence type="ECO:0008006" key="5">
    <source>
        <dbReference type="Google" id="ProtNLM"/>
    </source>
</evidence>
<evidence type="ECO:0000256" key="1">
    <source>
        <dbReference type="ARBA" id="ARBA00009995"/>
    </source>
</evidence>
<dbReference type="SUPFAM" id="SSF53756">
    <property type="entry name" value="UDP-Glycosyltransferase/glycogen phosphorylase"/>
    <property type="match status" value="2"/>
</dbReference>
<keyword evidence="4" id="KW-1185">Reference proteome</keyword>
<reference evidence="3" key="2">
    <citation type="submission" date="2015-03" db="UniProtKB">
        <authorList>
            <consortium name="EnsemblPlants"/>
        </authorList>
    </citation>
    <scope>IDENTIFICATION</scope>
</reference>
<dbReference type="EnsemblPlants" id="OBART05G23440.1">
    <property type="protein sequence ID" value="OBART05G23440.1"/>
    <property type="gene ID" value="OBART05G23440"/>
</dbReference>
<dbReference type="InterPro" id="IPR035595">
    <property type="entry name" value="UDP_glycos_trans_CS"/>
</dbReference>
<evidence type="ECO:0000313" key="3">
    <source>
        <dbReference type="EnsemblPlants" id="OBART05G23440.1"/>
    </source>
</evidence>
<dbReference type="PANTHER" id="PTHR48048">
    <property type="entry name" value="GLYCOSYLTRANSFERASE"/>
    <property type="match status" value="1"/>
</dbReference>
<evidence type="ECO:0000256" key="2">
    <source>
        <dbReference type="ARBA" id="ARBA00022679"/>
    </source>
</evidence>
<dbReference type="PaxDb" id="65489-OBART05G23440.1"/>
<sequence length="1124" mass="123309">MKKTIVLYPGVAVSHFLPMMQLADELVDHGYAVAVALIDPAFQQHTAFPATVDRVVSSKPTVRFHRLPRVELPPATATDDGDFLLLGYLDLVRRHNECLHDFLCSMLPGGVHALVVDSLSVEALDVGERLNVPGFVFHPANLGAFAIFLQLPSIRAEGEPSFRELGDNPLELPGLPPMPASQLFSQFLEHPESQVYKAMMNVSRRNAQYSKGFLVNTFESLEPRVVNALRDSRCHHGGPALPPFYCIGPLVEKADERRDRAERHECLAWLDRQPERSVVFLCFGSTGAGNHSVEQLREIAVGLEKSGQRFLWVVRAPPVAIDDDDDSFNPRAEQDVDALLPAGFLERTTGRGVVFKLWAPQVDVLHHRATGAFVTHCGWNSALEGITAGVPMLCWPLHSEQKMNMVLMVEEMGIAVEMAGWKQGLVTAEELEAKVRLVMESEAGSQLRARVTAHKEGAATAWADRGSSRSAFARFMSDMDRKRKWEAPHCGAIAKEGGRRAGAEALPPRCPYPPFPCPLAPPPVLASFAIRTAAVVPCCLSSPRSGLPSATAFIFATSCAHLSATIVIGAAIPTAIFAVGVHGYGSEDLVGGSGCTDLERTGESYGGVEAGTRGDDVAVGMREAVAWRERRRIGERKMRARKFKATMKKTMVLYPGLSVSHFLPMMQFADELIDRGYAITVALIDPVFQQHIAFPATVDRVISSKPAIRFHRLPRVELPPAITTKDNDFSLLGYLDLVRRHNECLHDFLCSMPPGGAHALVVDPLSVEALDVAKRLNVPGYVFHPGNASALAIHLQLPLIRAEDQPSFRELGDTPLELPGLPPIPASYLYEELLEDPESEVYKAIMDLFHRDIQDSNGFLLNTSESLEARVVNALRDAALPLFYCVGPLVEKAGERRETAERHECLVWLDLQPDRSVVFLCFGSVGIGNHSKEQLKEIAVGLEKSGHRFLWVVRAPIVANDDPEKPYNPWADPDLEALLPAGFLERTSGQGAVVKQWAPQVDVLHHRATGAFVTHCGWNSVLEGITAGVPMLCWPLYSEQKMNKVLMVEDMGIAVEMVGWQQGLVTAEEVEAKVRLVMESEAGNQLRARVTTHKEAAAVAWGDGGSSRAAFAEFLLDADSRQSH</sequence>